<dbReference type="EMBL" id="DABAPA010000126">
    <property type="protein sequence ID" value="HAH1881037.1"/>
    <property type="molecule type" value="Genomic_DNA"/>
</dbReference>
<evidence type="ECO:0000313" key="3">
    <source>
        <dbReference type="EMBL" id="HAJ1157967.1"/>
    </source>
</evidence>
<dbReference type="EMBL" id="DABHAX010000115">
    <property type="protein sequence ID" value="HAJ1093411.1"/>
    <property type="molecule type" value="Genomic_DNA"/>
</dbReference>
<proteinExistence type="predicted"/>
<feature type="non-terminal residue" evidence="3">
    <location>
        <position position="21"/>
    </location>
</feature>
<reference evidence="3" key="1">
    <citation type="journal article" date="2018" name="Genome Biol.">
        <title>SKESA: strategic k-mer extension for scrupulous assemblies.</title>
        <authorList>
            <person name="Souvorov A."/>
            <person name="Agarwala R."/>
            <person name="Lipman D.J."/>
        </authorList>
    </citation>
    <scope>NUCLEOTIDE SEQUENCE</scope>
    <source>
        <strain evidence="2">EC00633</strain>
        <strain evidence="3">EC00671</strain>
        <strain evidence="1">EC00749</strain>
    </source>
</reference>
<comment type="caution">
    <text evidence="3">The sequence shown here is derived from an EMBL/GenBank/DDBJ whole genome shotgun (WGS) entry which is preliminary data.</text>
</comment>
<accession>A0A7B8L4P3</accession>
<name>A0A7B8L4P3_ECOLX</name>
<evidence type="ECO:0000313" key="1">
    <source>
        <dbReference type="EMBL" id="HAH1881037.1"/>
    </source>
</evidence>
<organism evidence="3">
    <name type="scientific">Escherichia coli</name>
    <dbReference type="NCBI Taxonomy" id="562"/>
    <lineage>
        <taxon>Bacteria</taxon>
        <taxon>Pseudomonadati</taxon>
        <taxon>Pseudomonadota</taxon>
        <taxon>Gammaproteobacteria</taxon>
        <taxon>Enterobacterales</taxon>
        <taxon>Enterobacteriaceae</taxon>
        <taxon>Escherichia</taxon>
    </lineage>
</organism>
<gene>
    <name evidence="1" type="ORF">GRC90_25870</name>
    <name evidence="2" type="ORF">HL623_25385</name>
    <name evidence="3" type="ORF">HL628_26990</name>
</gene>
<sequence length="21" mass="2452">MYCTLEDLLAQVPERTLIELT</sequence>
<protein>
    <submittedName>
        <fullName evidence="3">DUF1320 domain-containing protein</fullName>
    </submittedName>
</protein>
<dbReference type="AlphaFoldDB" id="A0A7B8L4P3"/>
<dbReference type="EMBL" id="DABHBC010000122">
    <property type="protein sequence ID" value="HAJ1157967.1"/>
    <property type="molecule type" value="Genomic_DNA"/>
</dbReference>
<evidence type="ECO:0000313" key="2">
    <source>
        <dbReference type="EMBL" id="HAJ1093411.1"/>
    </source>
</evidence>
<reference evidence="3" key="2">
    <citation type="submission" date="2019-09" db="EMBL/GenBank/DDBJ databases">
        <authorList>
            <consortium name="NCBI Pathogen Detection Project"/>
        </authorList>
    </citation>
    <scope>NUCLEOTIDE SEQUENCE</scope>
    <source>
        <strain evidence="2">EC00633</strain>
        <strain evidence="3">EC00671</strain>
        <strain evidence="1">EC00749</strain>
    </source>
</reference>